<dbReference type="STRING" id="670483.S7RR07"/>
<evidence type="ECO:0000313" key="2">
    <source>
        <dbReference type="EMBL" id="EPQ57005.1"/>
    </source>
</evidence>
<feature type="compositionally biased region" description="Basic and acidic residues" evidence="1">
    <location>
        <begin position="385"/>
        <end position="396"/>
    </location>
</feature>
<feature type="compositionally biased region" description="Basic and acidic residues" evidence="1">
    <location>
        <begin position="298"/>
        <end position="308"/>
    </location>
</feature>
<feature type="compositionally biased region" description="Polar residues" evidence="1">
    <location>
        <begin position="248"/>
        <end position="262"/>
    </location>
</feature>
<feature type="region of interest" description="Disordered" evidence="1">
    <location>
        <begin position="385"/>
        <end position="404"/>
    </location>
</feature>
<name>S7RR07_GLOTA</name>
<dbReference type="OrthoDB" id="3357948at2759"/>
<feature type="compositionally biased region" description="Polar residues" evidence="1">
    <location>
        <begin position="128"/>
        <end position="138"/>
    </location>
</feature>
<organism evidence="2 3">
    <name type="scientific">Gloeophyllum trabeum (strain ATCC 11539 / FP-39264 / Madison 617)</name>
    <name type="common">Brown rot fungus</name>
    <dbReference type="NCBI Taxonomy" id="670483"/>
    <lineage>
        <taxon>Eukaryota</taxon>
        <taxon>Fungi</taxon>
        <taxon>Dikarya</taxon>
        <taxon>Basidiomycota</taxon>
        <taxon>Agaricomycotina</taxon>
        <taxon>Agaricomycetes</taxon>
        <taxon>Gloeophyllales</taxon>
        <taxon>Gloeophyllaceae</taxon>
        <taxon>Gloeophyllum</taxon>
    </lineage>
</organism>
<feature type="compositionally biased region" description="Polar residues" evidence="1">
    <location>
        <begin position="1"/>
        <end position="21"/>
    </location>
</feature>
<protein>
    <submittedName>
        <fullName evidence="2">Uncharacterized protein</fullName>
    </submittedName>
</protein>
<dbReference type="EMBL" id="KB469299">
    <property type="protein sequence ID" value="EPQ57005.1"/>
    <property type="molecule type" value="Genomic_DNA"/>
</dbReference>
<reference evidence="2 3" key="1">
    <citation type="journal article" date="2012" name="Science">
        <title>The Paleozoic origin of enzymatic lignin decomposition reconstructed from 31 fungal genomes.</title>
        <authorList>
            <person name="Floudas D."/>
            <person name="Binder M."/>
            <person name="Riley R."/>
            <person name="Barry K."/>
            <person name="Blanchette R.A."/>
            <person name="Henrissat B."/>
            <person name="Martinez A.T."/>
            <person name="Otillar R."/>
            <person name="Spatafora J.W."/>
            <person name="Yadav J.S."/>
            <person name="Aerts A."/>
            <person name="Benoit I."/>
            <person name="Boyd A."/>
            <person name="Carlson A."/>
            <person name="Copeland A."/>
            <person name="Coutinho P.M."/>
            <person name="de Vries R.P."/>
            <person name="Ferreira P."/>
            <person name="Findley K."/>
            <person name="Foster B."/>
            <person name="Gaskell J."/>
            <person name="Glotzer D."/>
            <person name="Gorecki P."/>
            <person name="Heitman J."/>
            <person name="Hesse C."/>
            <person name="Hori C."/>
            <person name="Igarashi K."/>
            <person name="Jurgens J.A."/>
            <person name="Kallen N."/>
            <person name="Kersten P."/>
            <person name="Kohler A."/>
            <person name="Kuees U."/>
            <person name="Kumar T.K.A."/>
            <person name="Kuo A."/>
            <person name="LaButti K."/>
            <person name="Larrondo L.F."/>
            <person name="Lindquist E."/>
            <person name="Ling A."/>
            <person name="Lombard V."/>
            <person name="Lucas S."/>
            <person name="Lundell T."/>
            <person name="Martin R."/>
            <person name="McLaughlin D.J."/>
            <person name="Morgenstern I."/>
            <person name="Morin E."/>
            <person name="Murat C."/>
            <person name="Nagy L.G."/>
            <person name="Nolan M."/>
            <person name="Ohm R.A."/>
            <person name="Patyshakuliyeva A."/>
            <person name="Rokas A."/>
            <person name="Ruiz-Duenas F.J."/>
            <person name="Sabat G."/>
            <person name="Salamov A."/>
            <person name="Samejima M."/>
            <person name="Schmutz J."/>
            <person name="Slot J.C."/>
            <person name="St John F."/>
            <person name="Stenlid J."/>
            <person name="Sun H."/>
            <person name="Sun S."/>
            <person name="Syed K."/>
            <person name="Tsang A."/>
            <person name="Wiebenga A."/>
            <person name="Young D."/>
            <person name="Pisabarro A."/>
            <person name="Eastwood D.C."/>
            <person name="Martin F."/>
            <person name="Cullen D."/>
            <person name="Grigoriev I.V."/>
            <person name="Hibbett D.S."/>
        </authorList>
    </citation>
    <scope>NUCLEOTIDE SEQUENCE [LARGE SCALE GENOMIC DNA]</scope>
    <source>
        <strain evidence="2 3">ATCC 11539</strain>
    </source>
</reference>
<dbReference type="RefSeq" id="XP_007864174.1">
    <property type="nucleotide sequence ID" value="XM_007865983.1"/>
</dbReference>
<feature type="compositionally biased region" description="Polar residues" evidence="1">
    <location>
        <begin position="475"/>
        <end position="485"/>
    </location>
</feature>
<dbReference type="OMA" id="IAYCTRR"/>
<sequence length="612" mass="67252">MADGTGTSIRSGTTLATTGTRPRNEGMKAGTQEIWRCPYVGRFKVDRQSMTVDPMKPQQRLTIKHIIDPYSKGNTRGGPGVVIHKHSRAIAFSIFRRHDLFSHRQGTNTSLAMTASILLAPKKVQEQYTSTRTTSHLNTHGLLEDRPSRSGTRGKSATPHSGGHNTRDSARKDKDKDKKEKGKDKELGLPSSSDRSREVTPVSQDTWATPHHKYPSSASVAAESSTVGSSAWTSGLSSKNSSLDSTNRPSTAGTSVSRSQYPPSERDDPMDTDDEEDHHPPRTSHAEAFAALNPDVMGHIKPERRPIDYAHSTQSSRSFGKGLLSRSKGSRKASANPAPHAAIDQPFTPPWMMMAARSKQEEQERIIANIDESFRGVGLLPAYRSDKSRTKPRDRPAPSSGINFLEDVPQDSLYMLLPLWPGQTDPASSLSAEEHAALDLRLEDRQYLLVYYVPFERKKTGKDKDKDPTKKRSRAQTTVETSSPHSSKNILLESFRVCSRLLGYDDLRGSGVRLPTDGLAVTGPLAEAINSIPHPTVRAEYQQPMVIAMCERREDGVQFMPDGLEKLGLCTPAARRDSIPDLDPDPQLTAVGRAAVEMAWLGCMALTSFGNV</sequence>
<evidence type="ECO:0000256" key="1">
    <source>
        <dbReference type="SAM" id="MobiDB-lite"/>
    </source>
</evidence>
<dbReference type="eggNOG" id="ENOG502SM63">
    <property type="taxonomic scope" value="Eukaryota"/>
</dbReference>
<feature type="compositionally biased region" description="Basic and acidic residues" evidence="1">
    <location>
        <begin position="165"/>
        <end position="187"/>
    </location>
</feature>
<gene>
    <name evidence="2" type="ORF">GLOTRDRAFT_110385</name>
</gene>
<feature type="region of interest" description="Disordered" evidence="1">
    <location>
        <begin position="1"/>
        <end position="27"/>
    </location>
</feature>
<feature type="region of interest" description="Disordered" evidence="1">
    <location>
        <begin position="460"/>
        <end position="485"/>
    </location>
</feature>
<dbReference type="GeneID" id="19299211"/>
<dbReference type="Proteomes" id="UP000030669">
    <property type="component" value="Unassembled WGS sequence"/>
</dbReference>
<feature type="region of interest" description="Disordered" evidence="1">
    <location>
        <begin position="128"/>
        <end position="346"/>
    </location>
</feature>
<dbReference type="HOGENOM" id="CLU_470182_0_0_1"/>
<feature type="compositionally biased region" description="Polar residues" evidence="1">
    <location>
        <begin position="149"/>
        <end position="159"/>
    </location>
</feature>
<proteinExistence type="predicted"/>
<keyword evidence="3" id="KW-1185">Reference proteome</keyword>
<accession>S7RR07</accession>
<dbReference type="KEGG" id="gtr:GLOTRDRAFT_110385"/>
<evidence type="ECO:0000313" key="3">
    <source>
        <dbReference type="Proteomes" id="UP000030669"/>
    </source>
</evidence>
<feature type="compositionally biased region" description="Basic and acidic residues" evidence="1">
    <location>
        <begin position="460"/>
        <end position="470"/>
    </location>
</feature>
<dbReference type="AlphaFoldDB" id="S7RR07"/>
<feature type="compositionally biased region" description="Low complexity" evidence="1">
    <location>
        <begin position="216"/>
        <end position="247"/>
    </location>
</feature>